<reference evidence="2 3" key="1">
    <citation type="submission" date="2022-05" db="EMBL/GenBank/DDBJ databases">
        <title>A multi-omics perspective on studying reproductive biology in Daphnia sinensis.</title>
        <authorList>
            <person name="Jia J."/>
        </authorList>
    </citation>
    <scope>NUCLEOTIDE SEQUENCE [LARGE SCALE GENOMIC DNA]</scope>
    <source>
        <strain evidence="2 3">WSL</strain>
    </source>
</reference>
<evidence type="ECO:0000256" key="1">
    <source>
        <dbReference type="SAM" id="MobiDB-lite"/>
    </source>
</evidence>
<organism evidence="2 3">
    <name type="scientific">Daphnia sinensis</name>
    <dbReference type="NCBI Taxonomy" id="1820382"/>
    <lineage>
        <taxon>Eukaryota</taxon>
        <taxon>Metazoa</taxon>
        <taxon>Ecdysozoa</taxon>
        <taxon>Arthropoda</taxon>
        <taxon>Crustacea</taxon>
        <taxon>Branchiopoda</taxon>
        <taxon>Diplostraca</taxon>
        <taxon>Cladocera</taxon>
        <taxon>Anomopoda</taxon>
        <taxon>Daphniidae</taxon>
        <taxon>Daphnia</taxon>
        <taxon>Daphnia similis group</taxon>
    </lineage>
</organism>
<comment type="caution">
    <text evidence="2">The sequence shown here is derived from an EMBL/GenBank/DDBJ whole genome shotgun (WGS) entry which is preliminary data.</text>
</comment>
<evidence type="ECO:0000313" key="2">
    <source>
        <dbReference type="EMBL" id="KAI9555279.1"/>
    </source>
</evidence>
<gene>
    <name evidence="2" type="ORF">GHT06_017794</name>
</gene>
<name>A0AAD5KMA6_9CRUS</name>
<protein>
    <submittedName>
        <fullName evidence="2">Uncharacterized protein</fullName>
    </submittedName>
</protein>
<evidence type="ECO:0000313" key="3">
    <source>
        <dbReference type="Proteomes" id="UP000820818"/>
    </source>
</evidence>
<keyword evidence="3" id="KW-1185">Reference proteome</keyword>
<sequence>MMKKKDYQEGGCNTPPGQFNSRATLPSNSGTLVLSRWEQTISNIYRHASFSIYKSAVYINRMKCLPNKKVRETV</sequence>
<dbReference type="EMBL" id="WJBH02000007">
    <property type="protein sequence ID" value="KAI9555279.1"/>
    <property type="molecule type" value="Genomic_DNA"/>
</dbReference>
<proteinExistence type="predicted"/>
<accession>A0AAD5KMA6</accession>
<dbReference type="Proteomes" id="UP000820818">
    <property type="component" value="Linkage Group LG7"/>
</dbReference>
<feature type="compositionally biased region" description="Polar residues" evidence="1">
    <location>
        <begin position="15"/>
        <end position="26"/>
    </location>
</feature>
<feature type="region of interest" description="Disordered" evidence="1">
    <location>
        <begin position="1"/>
        <end position="26"/>
    </location>
</feature>
<dbReference type="AlphaFoldDB" id="A0AAD5KMA6"/>